<dbReference type="CDD" id="cd00603">
    <property type="entry name" value="IPT_PCSR"/>
    <property type="match status" value="1"/>
</dbReference>
<accession>A0A556M9A0</accession>
<dbReference type="SUPFAM" id="SSF81296">
    <property type="entry name" value="E set domains"/>
    <property type="match status" value="1"/>
</dbReference>
<name>A0A556M9A0_9SPHI</name>
<dbReference type="PANTHER" id="PTHR13833:SF71">
    <property type="entry name" value="NHL DOMAIN-CONTAINING PROTEIN"/>
    <property type="match status" value="1"/>
</dbReference>
<dbReference type="Proteomes" id="UP000318733">
    <property type="component" value="Unassembled WGS sequence"/>
</dbReference>
<protein>
    <recommendedName>
        <fullName evidence="1">IPT/TIG domain-containing protein</fullName>
    </recommendedName>
</protein>
<dbReference type="Pfam" id="PF01833">
    <property type="entry name" value="TIG"/>
    <property type="match status" value="1"/>
</dbReference>
<dbReference type="PANTHER" id="PTHR13833">
    <property type="match status" value="1"/>
</dbReference>
<dbReference type="InterPro" id="IPR002909">
    <property type="entry name" value="IPT_dom"/>
</dbReference>
<dbReference type="Gene3D" id="2.120.10.30">
    <property type="entry name" value="TolB, C-terminal domain"/>
    <property type="match status" value="2"/>
</dbReference>
<comment type="caution">
    <text evidence="2">The sequence shown here is derived from an EMBL/GenBank/DDBJ whole genome shotgun (WGS) entry which is preliminary data.</text>
</comment>
<proteinExistence type="predicted"/>
<dbReference type="RefSeq" id="WP_144250464.1">
    <property type="nucleotide sequence ID" value="NZ_VLPK01000006.1"/>
</dbReference>
<dbReference type="InterPro" id="IPR013783">
    <property type="entry name" value="Ig-like_fold"/>
</dbReference>
<keyword evidence="3" id="KW-1185">Reference proteome</keyword>
<dbReference type="SMART" id="SM00429">
    <property type="entry name" value="IPT"/>
    <property type="match status" value="1"/>
</dbReference>
<gene>
    <name evidence="2" type="ORF">FO440_21945</name>
</gene>
<feature type="domain" description="IPT/TIG" evidence="1">
    <location>
        <begin position="34"/>
        <end position="115"/>
    </location>
</feature>
<evidence type="ECO:0000259" key="1">
    <source>
        <dbReference type="SMART" id="SM00429"/>
    </source>
</evidence>
<dbReference type="InterPro" id="IPR014756">
    <property type="entry name" value="Ig_E-set"/>
</dbReference>
<evidence type="ECO:0000313" key="3">
    <source>
        <dbReference type="Proteomes" id="UP000318733"/>
    </source>
</evidence>
<dbReference type="OrthoDB" id="791543at2"/>
<dbReference type="EMBL" id="VLPK01000006">
    <property type="protein sequence ID" value="TSJ36497.1"/>
    <property type="molecule type" value="Genomic_DNA"/>
</dbReference>
<dbReference type="SUPFAM" id="SSF63829">
    <property type="entry name" value="Calcium-dependent phosphotriesterase"/>
    <property type="match status" value="1"/>
</dbReference>
<dbReference type="AlphaFoldDB" id="A0A556M9A0"/>
<dbReference type="Gene3D" id="2.60.40.10">
    <property type="entry name" value="Immunoglobulins"/>
    <property type="match status" value="1"/>
</dbReference>
<evidence type="ECO:0000313" key="2">
    <source>
        <dbReference type="EMBL" id="TSJ36497.1"/>
    </source>
</evidence>
<dbReference type="InterPro" id="IPR011042">
    <property type="entry name" value="6-blade_b-propeller_TolB-like"/>
</dbReference>
<reference evidence="2 3" key="1">
    <citation type="submission" date="2019-07" db="EMBL/GenBank/DDBJ databases">
        <authorList>
            <person name="Huq M.A."/>
        </authorList>
    </citation>
    <scope>NUCLEOTIDE SEQUENCE [LARGE SCALE GENOMIC DNA]</scope>
    <source>
        <strain evidence="2 3">MAH-19</strain>
    </source>
</reference>
<sequence length="455" mass="46831">MKSLCYFLRVAAVSLITLTSLRCKKNSPDDSRVTPAIKSISPLQGIAGTSVTISGVGFDTVLSKTSVKINGQPAVVKSVAADQIVAVVPENAGSGEITVMNNNTSLPFSASFTFRSVAVSKIPVDVGAGGPPNVFDGNPITDLAADAAGTLYVNAHTDTVFKISPLAVKTMLAKVGSGGTTLGGTSVDAAGNVYAVGTNDFKIYKITSAGAVSVFAGSGVSGYADGKGASAQFTAPSGMANDPSGNLFVTDVYRVRKITPAGQVSTFAGKATAGKADGQGTAASFGSYGALQHITTDPGGNVYVSDDDPGSRYAQNKAFYIRKITPTGNVTTLGPLPIQSAPWANQGPMSLPFTSLLAADAAGNLFLPGSSYNNGSTASGGCCTFGPIFMSDEALNSSVFYELNNVLFYFITINYTGITFDPAGNLYISATTGWGRRFYEPPVYTGSVILKFTVH</sequence>
<organism evidence="2 3">
    <name type="scientific">Mucilaginibacter corticis</name>
    <dbReference type="NCBI Taxonomy" id="2597670"/>
    <lineage>
        <taxon>Bacteria</taxon>
        <taxon>Pseudomonadati</taxon>
        <taxon>Bacteroidota</taxon>
        <taxon>Sphingobacteriia</taxon>
        <taxon>Sphingobacteriales</taxon>
        <taxon>Sphingobacteriaceae</taxon>
        <taxon>Mucilaginibacter</taxon>
    </lineage>
</organism>